<keyword evidence="3" id="KW-1185">Reference proteome</keyword>
<reference evidence="3" key="1">
    <citation type="submission" date="2015-09" db="EMBL/GenBank/DDBJ databases">
        <authorList>
            <consortium name="Pathogen Informatics"/>
        </authorList>
    </citation>
    <scope>NUCLEOTIDE SEQUENCE [LARGE SCALE GENOMIC DNA]</scope>
    <source>
        <strain evidence="3">Lake Konstanz</strain>
    </source>
</reference>
<feature type="compositionally biased region" description="Basic and acidic residues" evidence="1">
    <location>
        <begin position="102"/>
        <end position="112"/>
    </location>
</feature>
<accession>A0A0S4JFM3</accession>
<evidence type="ECO:0000313" key="3">
    <source>
        <dbReference type="Proteomes" id="UP000051952"/>
    </source>
</evidence>
<dbReference type="Proteomes" id="UP000051952">
    <property type="component" value="Unassembled WGS sequence"/>
</dbReference>
<dbReference type="OrthoDB" id="272408at2759"/>
<feature type="compositionally biased region" description="Basic and acidic residues" evidence="1">
    <location>
        <begin position="60"/>
        <end position="84"/>
    </location>
</feature>
<evidence type="ECO:0000313" key="2">
    <source>
        <dbReference type="EMBL" id="CUG88788.1"/>
    </source>
</evidence>
<feature type="region of interest" description="Disordered" evidence="1">
    <location>
        <begin position="1"/>
        <end position="84"/>
    </location>
</feature>
<dbReference type="AlphaFoldDB" id="A0A0S4JFM3"/>
<dbReference type="EMBL" id="CYKH01001672">
    <property type="protein sequence ID" value="CUG88788.1"/>
    <property type="molecule type" value="Genomic_DNA"/>
</dbReference>
<organism evidence="2 3">
    <name type="scientific">Bodo saltans</name>
    <name type="common">Flagellated protozoan</name>
    <dbReference type="NCBI Taxonomy" id="75058"/>
    <lineage>
        <taxon>Eukaryota</taxon>
        <taxon>Discoba</taxon>
        <taxon>Euglenozoa</taxon>
        <taxon>Kinetoplastea</taxon>
        <taxon>Metakinetoplastina</taxon>
        <taxon>Eubodonida</taxon>
        <taxon>Bodonidae</taxon>
        <taxon>Bodo</taxon>
    </lineage>
</organism>
<name>A0A0S4JFM3_BODSA</name>
<proteinExistence type="predicted"/>
<sequence>MVNRRLGKSVRNVQKKKLKISKRLLASGGRSEPVHDDDEEHRPAVGNKKRNSKKAPAASSKDKKNLSLPKQRSETLKRQATERMVLKEHLRELKERRLRTRKGPDAKTERRELGKYIKQLETEQKQNHSKELGDIEHQIKVGKKKAALAGFEGAAGRDEVSEQELKDMFSHLVA</sequence>
<dbReference type="VEuPathDB" id="TriTrypDB:BSAL_17290"/>
<gene>
    <name evidence="2" type="ORF">BSAL_17290</name>
</gene>
<feature type="compositionally biased region" description="Basic residues" evidence="1">
    <location>
        <begin position="1"/>
        <end position="22"/>
    </location>
</feature>
<protein>
    <submittedName>
        <fullName evidence="2">Uncharacterized protein</fullName>
    </submittedName>
</protein>
<evidence type="ECO:0000256" key="1">
    <source>
        <dbReference type="SAM" id="MobiDB-lite"/>
    </source>
</evidence>
<feature type="region of interest" description="Disordered" evidence="1">
    <location>
        <begin position="93"/>
        <end position="112"/>
    </location>
</feature>